<accession>A0A2S4PLY0</accession>
<gene>
    <name evidence="1" type="ORF">EPUL_005504</name>
</gene>
<dbReference type="EMBL" id="PEDP01001941">
    <property type="protein sequence ID" value="POS83052.1"/>
    <property type="molecule type" value="Genomic_DNA"/>
</dbReference>
<sequence length="503" mass="57980">MRHKRYFIISATLTIIILLHLTTRFRQNGIYSFHEVDEWILQSTKNESINGCEENLDWLKSYQLSYPIKYVSRIISVVPSFNSTRPSLTYADAPLFPEFSTVDLEKAKKLSTQKCLPPLRVEVTQHDSSNVEASNIIFGLQTTMARLKDTVKHLNRWLPNTDARLYAIVIENEGTRADNNEMAKLQQEFHDLHMNVTLMHPVRADDNFAQRYFSLVSIMYEARDAKTEWITCIDDDTFFPSLYDLKAMLATYDAKKPFYIGSLSEDWWAVKHYGFMAFGGAGIFLSLPIAEIIYKNRQSCGHNLRTTAGDITVMDCIYKFSTTKLTHIPALHQVDIHGDVSGFYESGRDILSLHHWKEGSAGYKLEMEKMHLVTSICDTCFLQRWQFSNDLLLTNGFSITVYPQGHLAHQENSIPVSLGVRKINLNAVESTWNDNLDVLHSLAPTRERLSGDSKKTYRLLDSFLIHDDNDKPLVRQIYFLRGEEKENGRREGDSIISLIWRRQ</sequence>
<proteinExistence type="predicted"/>
<organism evidence="1 2">
    <name type="scientific">Erysiphe pulchra</name>
    <dbReference type="NCBI Taxonomy" id="225359"/>
    <lineage>
        <taxon>Eukaryota</taxon>
        <taxon>Fungi</taxon>
        <taxon>Dikarya</taxon>
        <taxon>Ascomycota</taxon>
        <taxon>Pezizomycotina</taxon>
        <taxon>Leotiomycetes</taxon>
        <taxon>Erysiphales</taxon>
        <taxon>Erysiphaceae</taxon>
        <taxon>Erysiphe</taxon>
    </lineage>
</organism>
<protein>
    <recommendedName>
        <fullName evidence="3">Glycosyltransferase family 31 protein</fullName>
    </recommendedName>
</protein>
<dbReference type="PANTHER" id="PTHR10811">
    <property type="entry name" value="FRINGE-RELATED"/>
    <property type="match status" value="1"/>
</dbReference>
<name>A0A2S4PLY0_9PEZI</name>
<evidence type="ECO:0008006" key="3">
    <source>
        <dbReference type="Google" id="ProtNLM"/>
    </source>
</evidence>
<reference evidence="1 2" key="1">
    <citation type="submission" date="2017-10" db="EMBL/GenBank/DDBJ databases">
        <title>Development of genomic resources for the powdery mildew, Erysiphe pulchra.</title>
        <authorList>
            <person name="Wadl P.A."/>
            <person name="Mack B.M."/>
            <person name="Moore G."/>
            <person name="Beltz S.B."/>
        </authorList>
    </citation>
    <scope>NUCLEOTIDE SEQUENCE [LARGE SCALE GENOMIC DNA]</scope>
    <source>
        <strain evidence="1">Cflorida</strain>
    </source>
</reference>
<dbReference type="Gene3D" id="3.90.550.50">
    <property type="match status" value="1"/>
</dbReference>
<dbReference type="InterPro" id="IPR006740">
    <property type="entry name" value="DUF604"/>
</dbReference>
<dbReference type="STRING" id="225359.A0A2S4PLY0"/>
<comment type="caution">
    <text evidence="1">The sequence shown here is derived from an EMBL/GenBank/DDBJ whole genome shotgun (WGS) entry which is preliminary data.</text>
</comment>
<evidence type="ECO:0000313" key="1">
    <source>
        <dbReference type="EMBL" id="POS83052.1"/>
    </source>
</evidence>
<dbReference type="Proteomes" id="UP000237438">
    <property type="component" value="Unassembled WGS sequence"/>
</dbReference>
<keyword evidence="2" id="KW-1185">Reference proteome</keyword>
<dbReference type="OrthoDB" id="414175at2759"/>
<dbReference type="AlphaFoldDB" id="A0A2S4PLY0"/>
<evidence type="ECO:0000313" key="2">
    <source>
        <dbReference type="Proteomes" id="UP000237438"/>
    </source>
</evidence>
<dbReference type="Pfam" id="PF04646">
    <property type="entry name" value="DUF604"/>
    <property type="match status" value="1"/>
</dbReference>